<dbReference type="Pfam" id="PF06283">
    <property type="entry name" value="ThuA"/>
    <property type="match status" value="1"/>
</dbReference>
<dbReference type="Proteomes" id="UP001501772">
    <property type="component" value="Unassembled WGS sequence"/>
</dbReference>
<proteinExistence type="predicted"/>
<feature type="signal peptide" evidence="1">
    <location>
        <begin position="1"/>
        <end position="20"/>
    </location>
</feature>
<dbReference type="PANTHER" id="PTHR40469:SF2">
    <property type="entry name" value="GALACTOSE-BINDING DOMAIN-LIKE SUPERFAMILY PROTEIN"/>
    <property type="match status" value="1"/>
</dbReference>
<organism evidence="3 4">
    <name type="scientific">Pedobacter jeongneungensis</name>
    <dbReference type="NCBI Taxonomy" id="947309"/>
    <lineage>
        <taxon>Bacteria</taxon>
        <taxon>Pseudomonadati</taxon>
        <taxon>Bacteroidota</taxon>
        <taxon>Sphingobacteriia</taxon>
        <taxon>Sphingobacteriales</taxon>
        <taxon>Sphingobacteriaceae</taxon>
        <taxon>Pedobacter</taxon>
    </lineage>
</organism>
<keyword evidence="4" id="KW-1185">Reference proteome</keyword>
<name>A0ABP8BF47_9SPHI</name>
<evidence type="ECO:0000313" key="3">
    <source>
        <dbReference type="EMBL" id="GAA4205414.1"/>
    </source>
</evidence>
<reference evidence="4" key="1">
    <citation type="journal article" date="2019" name="Int. J. Syst. Evol. Microbiol.">
        <title>The Global Catalogue of Microorganisms (GCM) 10K type strain sequencing project: providing services to taxonomists for standard genome sequencing and annotation.</title>
        <authorList>
            <consortium name="The Broad Institute Genomics Platform"/>
            <consortium name="The Broad Institute Genome Sequencing Center for Infectious Disease"/>
            <person name="Wu L."/>
            <person name="Ma J."/>
        </authorList>
    </citation>
    <scope>NUCLEOTIDE SEQUENCE [LARGE SCALE GENOMIC DNA]</scope>
    <source>
        <strain evidence="4">JCM 17626</strain>
    </source>
</reference>
<dbReference type="EMBL" id="BAABBY010000006">
    <property type="protein sequence ID" value="GAA4205414.1"/>
    <property type="molecule type" value="Genomic_DNA"/>
</dbReference>
<evidence type="ECO:0000256" key="1">
    <source>
        <dbReference type="SAM" id="SignalP"/>
    </source>
</evidence>
<feature type="chain" id="PRO_5047319504" description="ThuA-like domain-containing protein" evidence="1">
    <location>
        <begin position="21"/>
        <end position="253"/>
    </location>
</feature>
<accession>A0ABP8BF47</accession>
<gene>
    <name evidence="3" type="ORF">GCM10022289_24780</name>
</gene>
<protein>
    <recommendedName>
        <fullName evidence="2">ThuA-like domain-containing protein</fullName>
    </recommendedName>
</protein>
<evidence type="ECO:0000259" key="2">
    <source>
        <dbReference type="Pfam" id="PF06283"/>
    </source>
</evidence>
<evidence type="ECO:0000313" key="4">
    <source>
        <dbReference type="Proteomes" id="UP001501772"/>
    </source>
</evidence>
<dbReference type="PANTHER" id="PTHR40469">
    <property type="entry name" value="SECRETED GLYCOSYL HYDROLASE"/>
    <property type="match status" value="1"/>
</dbReference>
<keyword evidence="1" id="KW-0732">Signal</keyword>
<dbReference type="InterPro" id="IPR029010">
    <property type="entry name" value="ThuA-like"/>
</dbReference>
<feature type="domain" description="ThuA-like" evidence="2">
    <location>
        <begin position="28"/>
        <end position="247"/>
    </location>
</feature>
<sequence length="253" mass="29404">MKKIPAAIIFLFGLSGFVQAKPLFKALAIYENGGHHLAYSKVARVWLDSLAKKEDFEVDYVNDTRKFTVEFLASYQLIIQLDYPPYTWKDSEKQAFKDYTENGKGGWIGFHHATLLGDFDGYKMWPWFSGFMGDITFKSYIPNFAQGEVTVEKTNHPVFKGLPKKFLIKKEEWYTYNKSPRQQVNVLASVDENTYQPGDVPKMGDHPVIWTNEKMKARNIYIFMGHSPELFQDKTYQKLFKNAIFWASAPYLK</sequence>
<dbReference type="SUPFAM" id="SSF52317">
    <property type="entry name" value="Class I glutamine amidotransferase-like"/>
    <property type="match status" value="1"/>
</dbReference>
<comment type="caution">
    <text evidence="3">The sequence shown here is derived from an EMBL/GenBank/DDBJ whole genome shotgun (WGS) entry which is preliminary data.</text>
</comment>
<dbReference type="RefSeq" id="WP_344851774.1">
    <property type="nucleotide sequence ID" value="NZ_BAABBY010000006.1"/>
</dbReference>
<dbReference type="Gene3D" id="3.40.50.880">
    <property type="match status" value="1"/>
</dbReference>
<dbReference type="InterPro" id="IPR029062">
    <property type="entry name" value="Class_I_gatase-like"/>
</dbReference>